<dbReference type="GO" id="GO:0008556">
    <property type="term" value="F:P-type potassium transmembrane transporter activity"/>
    <property type="evidence" value="ECO:0007669"/>
    <property type="project" value="InterPro"/>
</dbReference>
<evidence type="ECO:0000256" key="4">
    <source>
        <dbReference type="ARBA" id="ARBA00023136"/>
    </source>
</evidence>
<organism evidence="6 7">
    <name type="scientific">Pseudomonas amygdali pv. tabaci</name>
    <name type="common">Pseudomonas syringae pv. tabaci</name>
    <dbReference type="NCBI Taxonomy" id="322"/>
    <lineage>
        <taxon>Bacteria</taxon>
        <taxon>Pseudomonadati</taxon>
        <taxon>Pseudomonadota</taxon>
        <taxon>Gammaproteobacteria</taxon>
        <taxon>Pseudomonadales</taxon>
        <taxon>Pseudomonadaceae</taxon>
        <taxon>Pseudomonas</taxon>
        <taxon>Pseudomonas amygdali</taxon>
    </lineage>
</organism>
<sequence length="244" mass="25751">MLGAIHLKDVVKPGIRERFEELRKLGIRTVMVTGDNPLTAAAIAAEAGVDDVLAEATPEKKLERIRQEQGEGRLVAMCGDGANDAPALAQADVGMAMNDGTQAAREAANMVDLDSDPTKLLDVVQIGKELLVTRGALTTFSIANDVAKYFAVLPALFASIYPQLGVLNVMQLASPQSAIVSAIVFNALIIVVLIPLALRGVRVQAASAAHLLRRNLLIYGLGGIVVPFLGIKLIDMLLVALGLV</sequence>
<comment type="subcellular location">
    <subcellularLocation>
        <location evidence="1">Membrane</location>
    </subcellularLocation>
</comment>
<dbReference type="AlphaFoldDB" id="A0A3M6H4Z9"/>
<feature type="transmembrane region" description="Helical" evidence="5">
    <location>
        <begin position="146"/>
        <end position="164"/>
    </location>
</feature>
<evidence type="ECO:0000256" key="3">
    <source>
        <dbReference type="ARBA" id="ARBA00022989"/>
    </source>
</evidence>
<reference evidence="6 7" key="1">
    <citation type="submission" date="2018-08" db="EMBL/GenBank/DDBJ databases">
        <title>Recombination of ecologically and evolutionarily significant loci maintains genetic cohesion in the Pseudomonas syringae species complex.</title>
        <authorList>
            <person name="Dillon M."/>
            <person name="Thakur S."/>
            <person name="Almeida R.N.D."/>
            <person name="Weir B.S."/>
            <person name="Guttman D.S."/>
        </authorList>
    </citation>
    <scope>NUCLEOTIDE SEQUENCE [LARGE SCALE GENOMIC DNA]</scope>
    <source>
        <strain evidence="6 7">ICMP 4525</strain>
    </source>
</reference>
<dbReference type="EMBL" id="RBVA01000497">
    <property type="protein sequence ID" value="RMV99959.1"/>
    <property type="molecule type" value="Genomic_DNA"/>
</dbReference>
<dbReference type="NCBIfam" id="TIGR01494">
    <property type="entry name" value="ATPase_P-type"/>
    <property type="match status" value="1"/>
</dbReference>
<evidence type="ECO:0000313" key="6">
    <source>
        <dbReference type="EMBL" id="RMV99959.1"/>
    </source>
</evidence>
<dbReference type="Pfam" id="PF00702">
    <property type="entry name" value="Hydrolase"/>
    <property type="match status" value="1"/>
</dbReference>
<feature type="transmembrane region" description="Helical" evidence="5">
    <location>
        <begin position="216"/>
        <end position="243"/>
    </location>
</feature>
<dbReference type="PROSITE" id="PS01229">
    <property type="entry name" value="COF_2"/>
    <property type="match status" value="1"/>
</dbReference>
<accession>A0A3M6H4Z9</accession>
<name>A0A3M6H4Z9_PSEAJ</name>
<dbReference type="InterPro" id="IPR023214">
    <property type="entry name" value="HAD_sf"/>
</dbReference>
<protein>
    <submittedName>
        <fullName evidence="6">Potassium-transporting ATPase B chain</fullName>
    </submittedName>
</protein>
<keyword evidence="4 5" id="KW-0472">Membrane</keyword>
<feature type="transmembrane region" description="Helical" evidence="5">
    <location>
        <begin position="176"/>
        <end position="196"/>
    </location>
</feature>
<dbReference type="InterPro" id="IPR006391">
    <property type="entry name" value="P-type_ATPase_bsu_IA"/>
</dbReference>
<evidence type="ECO:0000256" key="5">
    <source>
        <dbReference type="SAM" id="Phobius"/>
    </source>
</evidence>
<dbReference type="InterPro" id="IPR001757">
    <property type="entry name" value="P_typ_ATPase"/>
</dbReference>
<keyword evidence="2 5" id="KW-0812">Transmembrane</keyword>
<evidence type="ECO:0000313" key="7">
    <source>
        <dbReference type="Proteomes" id="UP000271531"/>
    </source>
</evidence>
<dbReference type="GO" id="GO:0016020">
    <property type="term" value="C:membrane"/>
    <property type="evidence" value="ECO:0007669"/>
    <property type="project" value="UniProtKB-SubCell"/>
</dbReference>
<dbReference type="Proteomes" id="UP000271531">
    <property type="component" value="Unassembled WGS sequence"/>
</dbReference>
<dbReference type="PANTHER" id="PTHR43743">
    <property type="entry name" value="POTASSIUM-TRANSPORTING ATPASE ATP-BINDING SUBUNIT"/>
    <property type="match status" value="1"/>
</dbReference>
<evidence type="ECO:0000256" key="2">
    <source>
        <dbReference type="ARBA" id="ARBA00022692"/>
    </source>
</evidence>
<dbReference type="PANTHER" id="PTHR43743:SF1">
    <property type="entry name" value="POTASSIUM-TRANSPORTING ATPASE ATP-BINDING SUBUNIT"/>
    <property type="match status" value="1"/>
</dbReference>
<gene>
    <name evidence="6" type="ORF">ALP03_05342</name>
</gene>
<dbReference type="GO" id="GO:0016887">
    <property type="term" value="F:ATP hydrolysis activity"/>
    <property type="evidence" value="ECO:0007669"/>
    <property type="project" value="InterPro"/>
</dbReference>
<proteinExistence type="predicted"/>
<dbReference type="InterPro" id="IPR023299">
    <property type="entry name" value="ATPase_P-typ_cyto_dom_N"/>
</dbReference>
<dbReference type="InterPro" id="IPR036412">
    <property type="entry name" value="HAD-like_sf"/>
</dbReference>
<dbReference type="PRINTS" id="PR00119">
    <property type="entry name" value="CATATPASE"/>
</dbReference>
<dbReference type="GO" id="GO:0005524">
    <property type="term" value="F:ATP binding"/>
    <property type="evidence" value="ECO:0007669"/>
    <property type="project" value="UniProtKB-KW"/>
</dbReference>
<comment type="caution">
    <text evidence="6">The sequence shown here is derived from an EMBL/GenBank/DDBJ whole genome shotgun (WGS) entry which is preliminary data.</text>
</comment>
<dbReference type="SUPFAM" id="SSF56784">
    <property type="entry name" value="HAD-like"/>
    <property type="match status" value="1"/>
</dbReference>
<dbReference type="Gene3D" id="3.40.50.1000">
    <property type="entry name" value="HAD superfamily/HAD-like"/>
    <property type="match status" value="1"/>
</dbReference>
<evidence type="ECO:0000256" key="1">
    <source>
        <dbReference type="ARBA" id="ARBA00004370"/>
    </source>
</evidence>
<keyword evidence="3 5" id="KW-1133">Transmembrane helix</keyword>
<dbReference type="Gene3D" id="3.40.1110.10">
    <property type="entry name" value="Calcium-transporting ATPase, cytoplasmic domain N"/>
    <property type="match status" value="1"/>
</dbReference>